<evidence type="ECO:0000256" key="1">
    <source>
        <dbReference type="ARBA" id="ARBA00022679"/>
    </source>
</evidence>
<comment type="subunit">
    <text evidence="2">Homodimer.</text>
</comment>
<dbReference type="NCBIfam" id="NF001209">
    <property type="entry name" value="PRK00175.1"/>
    <property type="match status" value="1"/>
</dbReference>
<evidence type="ECO:0000256" key="3">
    <source>
        <dbReference type="PIRSR" id="PIRSR000443-1"/>
    </source>
</evidence>
<feature type="active site" evidence="2 3">
    <location>
        <position position="329"/>
    </location>
</feature>
<name>A0A0H5P8M2_NOCFR</name>
<dbReference type="HAMAP" id="MF_00296">
    <property type="entry name" value="MetX_acyltransf"/>
    <property type="match status" value="1"/>
</dbReference>
<comment type="pathway">
    <text evidence="2">Amino-acid biosynthesis; L-methionine biosynthesis via de novo pathway; O-acetyl-L-homoserine from L-homoserine: step 1/1.</text>
</comment>
<dbReference type="NCBIfam" id="TIGR01392">
    <property type="entry name" value="homoserO_Ac_trn"/>
    <property type="match status" value="1"/>
</dbReference>
<comment type="subcellular location">
    <subcellularLocation>
        <location evidence="2">Cytoplasm</location>
    </subcellularLocation>
</comment>
<sequence length="384" mass="40610">MTVSTDQSPCPSATGAELLPPPDGTLAIVPVGDIRLESGAVIPDVHLGVQRWGELSPGLDNVVLVEHALTGDSHVVGPADDVHQLPGWWNGMVGPGAPMDTDEWCVIATNVLGGCKGSTGPGSTAPDGKPWGSRFPAISIRDQVTAEAALFDRIGIHRLAAVVGGSMGGMRVLEWMVGAPERVAAALVLAVGARATADQIGTQTTQIAAITADPDWQGGDYHDTGRAPTTGMGIARRIAHLTYRTEDELDHRFANHAQDGEDPFDGGRWAVQSYLEHQAEKLCRRFDPATYVLLTEAMNRHDVGRGRGGVAAALAATPVPCVVGGVDSDRLYPLHTQQELADLLPGCARLEVVHSRDGHDGFLTETAAIGKLLVETMRLARAHR</sequence>
<dbReference type="Proteomes" id="UP000057820">
    <property type="component" value="Chromosome 1"/>
</dbReference>
<evidence type="ECO:0000313" key="7">
    <source>
        <dbReference type="Proteomes" id="UP000057820"/>
    </source>
</evidence>
<dbReference type="RefSeq" id="WP_081433278.1">
    <property type="nucleotide sequence ID" value="NZ_CAACYE020000001.1"/>
</dbReference>
<dbReference type="Gene3D" id="3.40.50.1820">
    <property type="entry name" value="alpha/beta hydrolase"/>
    <property type="match status" value="1"/>
</dbReference>
<dbReference type="AlphaFoldDB" id="A0A0H5P8M2"/>
<feature type="domain" description="AB hydrolase-1" evidence="5">
    <location>
        <begin position="62"/>
        <end position="365"/>
    </location>
</feature>
<keyword evidence="2 6" id="KW-0012">Acyltransferase</keyword>
<feature type="region of interest" description="Disordered" evidence="4">
    <location>
        <begin position="1"/>
        <end position="21"/>
    </location>
</feature>
<evidence type="ECO:0000259" key="5">
    <source>
        <dbReference type="Pfam" id="PF00561"/>
    </source>
</evidence>
<dbReference type="PIRSF" id="PIRSF000443">
    <property type="entry name" value="Homoser_Ac_trans"/>
    <property type="match status" value="1"/>
</dbReference>
<gene>
    <name evidence="6" type="primary">metX</name>
    <name evidence="2" type="synonym">metXA</name>
    <name evidence="6" type="ORF">ERS450000_03195</name>
</gene>
<keyword evidence="2" id="KW-0028">Amino-acid biosynthesis</keyword>
<dbReference type="EMBL" id="LN868938">
    <property type="protein sequence ID" value="CRY78931.1"/>
    <property type="molecule type" value="Genomic_DNA"/>
</dbReference>
<dbReference type="SUPFAM" id="SSF53474">
    <property type="entry name" value="alpha/beta-Hydrolases"/>
    <property type="match status" value="1"/>
</dbReference>
<dbReference type="GO" id="GO:0009086">
    <property type="term" value="P:methionine biosynthetic process"/>
    <property type="evidence" value="ECO:0007669"/>
    <property type="project" value="UniProtKB-UniRule"/>
</dbReference>
<dbReference type="GO" id="GO:0004414">
    <property type="term" value="F:homoserine O-acetyltransferase activity"/>
    <property type="evidence" value="ECO:0007669"/>
    <property type="project" value="UniProtKB-UniRule"/>
</dbReference>
<keyword evidence="2" id="KW-0486">Methionine biosynthesis</keyword>
<dbReference type="KEGG" id="nfr:ERS450000_03195"/>
<evidence type="ECO:0000313" key="6">
    <source>
        <dbReference type="EMBL" id="CRY78931.1"/>
    </source>
</evidence>
<feature type="binding site" evidence="2">
    <location>
        <position position="236"/>
    </location>
    <ligand>
        <name>substrate</name>
    </ligand>
</feature>
<dbReference type="GeneID" id="61131745"/>
<evidence type="ECO:0000256" key="2">
    <source>
        <dbReference type="HAMAP-Rule" id="MF_00296"/>
    </source>
</evidence>
<reference evidence="7" key="1">
    <citation type="submission" date="2015-03" db="EMBL/GenBank/DDBJ databases">
        <authorList>
            <consortium name="Pathogen Informatics"/>
        </authorList>
    </citation>
    <scope>NUCLEOTIDE SEQUENCE [LARGE SCALE GENOMIC DNA]</scope>
    <source>
        <strain evidence="7">NCTC11134</strain>
    </source>
</reference>
<dbReference type="PANTHER" id="PTHR32268:SF11">
    <property type="entry name" value="HOMOSERINE O-ACETYLTRANSFERASE"/>
    <property type="match status" value="1"/>
</dbReference>
<feature type="binding site" evidence="2">
    <location>
        <position position="360"/>
    </location>
    <ligand>
        <name>substrate</name>
    </ligand>
</feature>
<evidence type="ECO:0000256" key="4">
    <source>
        <dbReference type="SAM" id="MobiDB-lite"/>
    </source>
</evidence>
<proteinExistence type="inferred from homology"/>
<feature type="active site" evidence="2 3">
    <location>
        <position position="359"/>
    </location>
</feature>
<dbReference type="Gene3D" id="1.10.1740.110">
    <property type="match status" value="1"/>
</dbReference>
<comment type="similarity">
    <text evidence="2">Belongs to the AB hydrolase superfamily. MetX family.</text>
</comment>
<feature type="active site" description="Nucleophile" evidence="2 3">
    <location>
        <position position="166"/>
    </location>
</feature>
<comment type="function">
    <text evidence="2">Transfers an acetyl group from acetyl-CoA to L-homoserine, forming acetyl-L-homoserine.</text>
</comment>
<feature type="compositionally biased region" description="Polar residues" evidence="4">
    <location>
        <begin position="1"/>
        <end position="11"/>
    </location>
</feature>
<dbReference type="InterPro" id="IPR008220">
    <property type="entry name" value="HAT_MetX-like"/>
</dbReference>
<dbReference type="GO" id="GO:0005737">
    <property type="term" value="C:cytoplasm"/>
    <property type="evidence" value="ECO:0007669"/>
    <property type="project" value="UniProtKB-SubCell"/>
</dbReference>
<dbReference type="UniPathway" id="UPA00051">
    <property type="reaction ID" value="UER00074"/>
</dbReference>
<comment type="caution">
    <text evidence="2">Lacks conserved residue(s) required for the propagation of feature annotation.</text>
</comment>
<keyword evidence="1 2" id="KW-0808">Transferase</keyword>
<comment type="catalytic activity">
    <reaction evidence="2">
        <text>L-homoserine + acetyl-CoA = O-acetyl-L-homoserine + CoA</text>
        <dbReference type="Rhea" id="RHEA:13701"/>
        <dbReference type="ChEBI" id="CHEBI:57287"/>
        <dbReference type="ChEBI" id="CHEBI:57288"/>
        <dbReference type="ChEBI" id="CHEBI:57476"/>
        <dbReference type="ChEBI" id="CHEBI:57716"/>
        <dbReference type="EC" id="2.3.1.31"/>
    </reaction>
</comment>
<dbReference type="InterPro" id="IPR000073">
    <property type="entry name" value="AB_hydrolase_1"/>
</dbReference>
<dbReference type="Pfam" id="PF00561">
    <property type="entry name" value="Abhydrolase_1"/>
    <property type="match status" value="1"/>
</dbReference>
<keyword evidence="2" id="KW-0963">Cytoplasm</keyword>
<dbReference type="PANTHER" id="PTHR32268">
    <property type="entry name" value="HOMOSERINE O-ACETYLTRANSFERASE"/>
    <property type="match status" value="1"/>
</dbReference>
<protein>
    <recommendedName>
        <fullName evidence="2">Homoserine O-acetyltransferase</fullName>
        <shortName evidence="2">HAT</shortName>
        <ecNumber evidence="2">2.3.1.31</ecNumber>
    </recommendedName>
    <alternativeName>
        <fullName evidence="2">Homoserine transacetylase</fullName>
        <shortName evidence="2">HTA</shortName>
    </alternativeName>
</protein>
<organism evidence="6 7">
    <name type="scientific">Nocardia farcinica</name>
    <dbReference type="NCBI Taxonomy" id="37329"/>
    <lineage>
        <taxon>Bacteria</taxon>
        <taxon>Bacillati</taxon>
        <taxon>Actinomycetota</taxon>
        <taxon>Actinomycetes</taxon>
        <taxon>Mycobacteriales</taxon>
        <taxon>Nocardiaceae</taxon>
        <taxon>Nocardia</taxon>
    </lineage>
</organism>
<dbReference type="InterPro" id="IPR029058">
    <property type="entry name" value="AB_hydrolase_fold"/>
</dbReference>
<accession>A0A0H5P8M2</accession>
<dbReference type="EC" id="2.3.1.31" evidence="2"/>
<dbReference type="GO" id="GO:0009092">
    <property type="term" value="P:homoserine metabolic process"/>
    <property type="evidence" value="ECO:0007669"/>
    <property type="project" value="TreeGrafter"/>
</dbReference>